<protein>
    <submittedName>
        <fullName evidence="1">ClpXP protease specificity-enhancing factor</fullName>
    </submittedName>
</protein>
<sequence length="165" mass="18007">MNFTSNKPYLFRAILEWLLDNEATPYILVDANQAYVEVPHEYIKDGQIVLNINPSAIQSWHSDNEAISFSARFGGVARQIYVPMDALLAIYAQENGLGMAFPAQDNSAEGQASSQKSAAETGGSRAERESLLEGVSAEKTLSESDSTQAKSSNPQKKVSHLKVVK</sequence>
<dbReference type="NCBIfam" id="NF008763">
    <property type="entry name" value="PRK11798.1-2"/>
    <property type="match status" value="1"/>
</dbReference>
<dbReference type="PIRSF" id="PIRSF005276">
    <property type="entry name" value="SspB"/>
    <property type="match status" value="1"/>
</dbReference>
<evidence type="ECO:0000313" key="2">
    <source>
        <dbReference type="Proteomes" id="UP001548189"/>
    </source>
</evidence>
<dbReference type="GO" id="GO:0006508">
    <property type="term" value="P:proteolysis"/>
    <property type="evidence" value="ECO:0007669"/>
    <property type="project" value="UniProtKB-KW"/>
</dbReference>
<dbReference type="EMBL" id="JBEVCJ010000002">
    <property type="protein sequence ID" value="MET1254018.1"/>
    <property type="molecule type" value="Genomic_DNA"/>
</dbReference>
<keyword evidence="1" id="KW-0378">Hydrolase</keyword>
<keyword evidence="1" id="KW-0645">Protease</keyword>
<accession>A0ABV2BQK5</accession>
<dbReference type="NCBIfam" id="NF008769">
    <property type="entry name" value="PRK11798.2-5"/>
    <property type="match status" value="1"/>
</dbReference>
<keyword evidence="2" id="KW-1185">Reference proteome</keyword>
<dbReference type="GO" id="GO:0008233">
    <property type="term" value="F:peptidase activity"/>
    <property type="evidence" value="ECO:0007669"/>
    <property type="project" value="UniProtKB-KW"/>
</dbReference>
<organism evidence="1 2">
    <name type="scientific">Aliikangiella maris</name>
    <dbReference type="NCBI Taxonomy" id="3162458"/>
    <lineage>
        <taxon>Bacteria</taxon>
        <taxon>Pseudomonadati</taxon>
        <taxon>Pseudomonadota</taxon>
        <taxon>Gammaproteobacteria</taxon>
        <taxon>Oceanospirillales</taxon>
        <taxon>Pleioneaceae</taxon>
        <taxon>Aliikangiella</taxon>
    </lineage>
</organism>
<comment type="caution">
    <text evidence="1">The sequence shown here is derived from an EMBL/GenBank/DDBJ whole genome shotgun (WGS) entry which is preliminary data.</text>
</comment>
<dbReference type="Gene3D" id="2.30.30.220">
    <property type="entry name" value="SspB-like"/>
    <property type="match status" value="1"/>
</dbReference>
<proteinExistence type="predicted"/>
<reference evidence="1 2" key="1">
    <citation type="submission" date="2024-06" db="EMBL/GenBank/DDBJ databases">
        <authorList>
            <person name="Li F."/>
        </authorList>
    </citation>
    <scope>NUCLEOTIDE SEQUENCE [LARGE SCALE GENOMIC DNA]</scope>
    <source>
        <strain evidence="1 2">GXAS 311</strain>
    </source>
</reference>
<dbReference type="PANTHER" id="PTHR37486">
    <property type="entry name" value="STRINGENT STARVATION PROTEIN B"/>
    <property type="match status" value="1"/>
</dbReference>
<name>A0ABV2BQK5_9GAMM</name>
<dbReference type="InterPro" id="IPR007481">
    <property type="entry name" value="SspB"/>
</dbReference>
<dbReference type="SUPFAM" id="SSF101738">
    <property type="entry name" value="SspB-like"/>
    <property type="match status" value="1"/>
</dbReference>
<gene>
    <name evidence="1" type="ORF">ABVT43_02650</name>
</gene>
<evidence type="ECO:0000313" key="1">
    <source>
        <dbReference type="EMBL" id="MET1254018.1"/>
    </source>
</evidence>
<dbReference type="Pfam" id="PF04386">
    <property type="entry name" value="SspB"/>
    <property type="match status" value="1"/>
</dbReference>
<dbReference type="PANTHER" id="PTHR37486:SF1">
    <property type="entry name" value="STRINGENT STARVATION PROTEIN B"/>
    <property type="match status" value="1"/>
</dbReference>
<dbReference type="InterPro" id="IPR036760">
    <property type="entry name" value="SspB-like_sf"/>
</dbReference>
<dbReference type="Proteomes" id="UP001548189">
    <property type="component" value="Unassembled WGS sequence"/>
</dbReference>